<name>A0A7H1N2B1_9PROT</name>
<dbReference type="Proteomes" id="UP000516369">
    <property type="component" value="Chromosome"/>
</dbReference>
<accession>A0A7H1N2B1</accession>
<organism evidence="2 3">
    <name type="scientific">Defluviicoccus vanus</name>
    <dbReference type="NCBI Taxonomy" id="111831"/>
    <lineage>
        <taxon>Bacteria</taxon>
        <taxon>Pseudomonadati</taxon>
        <taxon>Pseudomonadota</taxon>
        <taxon>Alphaproteobacteria</taxon>
        <taxon>Rhodospirillales</taxon>
        <taxon>Rhodospirillaceae</taxon>
        <taxon>Defluviicoccus</taxon>
    </lineage>
</organism>
<dbReference type="KEGG" id="dvn:HQ394_11620"/>
<evidence type="ECO:0000313" key="3">
    <source>
        <dbReference type="Proteomes" id="UP000516369"/>
    </source>
</evidence>
<dbReference type="GO" id="GO:0004519">
    <property type="term" value="F:endonuclease activity"/>
    <property type="evidence" value="ECO:0007669"/>
    <property type="project" value="InterPro"/>
</dbReference>
<dbReference type="Pfam" id="PF14436">
    <property type="entry name" value="EndoU_bacteria"/>
    <property type="match status" value="1"/>
</dbReference>
<keyword evidence="3" id="KW-1185">Reference proteome</keyword>
<evidence type="ECO:0000313" key="2">
    <source>
        <dbReference type="EMBL" id="QNT69847.1"/>
    </source>
</evidence>
<reference evidence="2 3" key="1">
    <citation type="submission" date="2020-05" db="EMBL/GenBank/DDBJ databases">
        <title>Complete closed genome sequence of Defluviicoccus vanus.</title>
        <authorList>
            <person name="Bessarab I."/>
            <person name="Arumugam K."/>
            <person name="Maszenan A.M."/>
            <person name="Seviour R.J."/>
            <person name="Williams R.B."/>
        </authorList>
    </citation>
    <scope>NUCLEOTIDE SEQUENCE [LARGE SCALE GENOMIC DNA]</scope>
    <source>
        <strain evidence="2 3">Ben 114</strain>
    </source>
</reference>
<dbReference type="InterPro" id="IPR029501">
    <property type="entry name" value="EndoU_bac"/>
</dbReference>
<feature type="domain" description="Bacterial EndoU nuclease" evidence="1">
    <location>
        <begin position="29"/>
        <end position="111"/>
    </location>
</feature>
<dbReference type="AlphaFoldDB" id="A0A7H1N2B1"/>
<sequence>MLIAATPAYSLDCNNRKFTWSDTKPAINRRHVFCGEINHGRSKGLHSMQLLATSAVVSRVEAPRGDRQGIYTAIVVFTNGQRKLSTFFPDHCTVEQVTQSIYHAGTHDAVPHPAWGFIGLSAPTAGAPGFCLDADQRPFEIRFGRLKDGRINTAFPN</sequence>
<gene>
    <name evidence="2" type="ORF">HQ394_11620</name>
</gene>
<proteinExistence type="predicted"/>
<protein>
    <submittedName>
        <fullName evidence="2">EndoU domain-containing protein</fullName>
    </submittedName>
</protein>
<dbReference type="RefSeq" id="WP_190260359.1">
    <property type="nucleotide sequence ID" value="NZ_CP053923.1"/>
</dbReference>
<dbReference type="EMBL" id="CP053923">
    <property type="protein sequence ID" value="QNT69847.1"/>
    <property type="molecule type" value="Genomic_DNA"/>
</dbReference>
<evidence type="ECO:0000259" key="1">
    <source>
        <dbReference type="Pfam" id="PF14436"/>
    </source>
</evidence>